<dbReference type="Gene3D" id="3.30.730.10">
    <property type="entry name" value="AP2/ERF domain"/>
    <property type="match status" value="1"/>
</dbReference>
<dbReference type="SMART" id="SM00380">
    <property type="entry name" value="AP2"/>
    <property type="match status" value="1"/>
</dbReference>
<dbReference type="AlphaFoldDB" id="A0A3Q7YGQ5"/>
<dbReference type="InterPro" id="IPR001471">
    <property type="entry name" value="AP2/ERF_dom"/>
</dbReference>
<gene>
    <name evidence="10" type="primary">LOC101499315</name>
</gene>
<organism evidence="9 10">
    <name type="scientific">Cicer arietinum</name>
    <name type="common">Chickpea</name>
    <name type="synonym">Garbanzo</name>
    <dbReference type="NCBI Taxonomy" id="3827"/>
    <lineage>
        <taxon>Eukaryota</taxon>
        <taxon>Viridiplantae</taxon>
        <taxon>Streptophyta</taxon>
        <taxon>Embryophyta</taxon>
        <taxon>Tracheophyta</taxon>
        <taxon>Spermatophyta</taxon>
        <taxon>Magnoliopsida</taxon>
        <taxon>eudicotyledons</taxon>
        <taxon>Gunneridae</taxon>
        <taxon>Pentapetalae</taxon>
        <taxon>rosids</taxon>
        <taxon>fabids</taxon>
        <taxon>Fabales</taxon>
        <taxon>Fabaceae</taxon>
        <taxon>Papilionoideae</taxon>
        <taxon>50 kb inversion clade</taxon>
        <taxon>NPAAA clade</taxon>
        <taxon>Hologalegina</taxon>
        <taxon>IRL clade</taxon>
        <taxon>Cicereae</taxon>
        <taxon>Cicer</taxon>
    </lineage>
</organism>
<evidence type="ECO:0000313" key="9">
    <source>
        <dbReference type="Proteomes" id="UP000087171"/>
    </source>
</evidence>
<evidence type="ECO:0000256" key="4">
    <source>
        <dbReference type="ARBA" id="ARBA00023125"/>
    </source>
</evidence>
<evidence type="ECO:0000256" key="6">
    <source>
        <dbReference type="ARBA" id="ARBA00023242"/>
    </source>
</evidence>
<reference evidence="9" key="1">
    <citation type="journal article" date="2013" name="Nat. Biotechnol.">
        <title>Draft genome sequence of chickpea (Cicer arietinum) provides a resource for trait improvement.</title>
        <authorList>
            <person name="Varshney R.K."/>
            <person name="Song C."/>
            <person name="Saxena R.K."/>
            <person name="Azam S."/>
            <person name="Yu S."/>
            <person name="Sharpe A.G."/>
            <person name="Cannon S."/>
            <person name="Baek J."/>
            <person name="Rosen B.D."/>
            <person name="Tar'an B."/>
            <person name="Millan T."/>
            <person name="Zhang X."/>
            <person name="Ramsay L.D."/>
            <person name="Iwata A."/>
            <person name="Wang Y."/>
            <person name="Nelson W."/>
            <person name="Farmer A.D."/>
            <person name="Gaur P.M."/>
            <person name="Soderlund C."/>
            <person name="Penmetsa R.V."/>
            <person name="Xu C."/>
            <person name="Bharti A.K."/>
            <person name="He W."/>
            <person name="Winter P."/>
            <person name="Zhao S."/>
            <person name="Hane J.K."/>
            <person name="Carrasquilla-Garcia N."/>
            <person name="Condie J.A."/>
            <person name="Upadhyaya H.D."/>
            <person name="Luo M.C."/>
            <person name="Thudi M."/>
            <person name="Gowda C.L."/>
            <person name="Singh N.P."/>
            <person name="Lichtenzveig J."/>
            <person name="Gali K.K."/>
            <person name="Rubio J."/>
            <person name="Nadarajan N."/>
            <person name="Dolezel J."/>
            <person name="Bansal K.C."/>
            <person name="Xu X."/>
            <person name="Edwards D."/>
            <person name="Zhang G."/>
            <person name="Kahl G."/>
            <person name="Gil J."/>
            <person name="Singh K.B."/>
            <person name="Datta S.K."/>
            <person name="Jackson S.A."/>
            <person name="Wang J."/>
            <person name="Cook D.R."/>
        </authorList>
    </citation>
    <scope>NUCLEOTIDE SEQUENCE [LARGE SCALE GENOMIC DNA]</scope>
    <source>
        <strain evidence="9">cv. CDC Frontier</strain>
    </source>
</reference>
<evidence type="ECO:0000256" key="3">
    <source>
        <dbReference type="ARBA" id="ARBA00023015"/>
    </source>
</evidence>
<dbReference type="Proteomes" id="UP000087171">
    <property type="component" value="Chromosome Ca7"/>
</dbReference>
<dbReference type="InterPro" id="IPR016177">
    <property type="entry name" value="DNA-bd_dom_sf"/>
</dbReference>
<evidence type="ECO:0000259" key="8">
    <source>
        <dbReference type="PROSITE" id="PS51032"/>
    </source>
</evidence>
<dbReference type="GO" id="GO:0009873">
    <property type="term" value="P:ethylene-activated signaling pathway"/>
    <property type="evidence" value="ECO:0007669"/>
    <property type="project" value="UniProtKB-KW"/>
</dbReference>
<proteinExistence type="predicted"/>
<dbReference type="PANTHER" id="PTHR31677:SF146">
    <property type="entry name" value="ETHYLENE-RESPONSIVE TRANSCRIPTION FACTOR ESR2"/>
    <property type="match status" value="1"/>
</dbReference>
<feature type="compositionally biased region" description="Polar residues" evidence="7">
    <location>
        <begin position="20"/>
        <end position="36"/>
    </location>
</feature>
<dbReference type="STRING" id="3827.A0A3Q7YGQ5"/>
<accession>A0A3Q7YGQ5</accession>
<keyword evidence="3" id="KW-0805">Transcription regulation</keyword>
<feature type="domain" description="AP2/ERF" evidence="8">
    <location>
        <begin position="41"/>
        <end position="98"/>
    </location>
</feature>
<dbReference type="GeneID" id="101499315"/>
<evidence type="ECO:0000256" key="1">
    <source>
        <dbReference type="ARBA" id="ARBA00004123"/>
    </source>
</evidence>
<dbReference type="PANTHER" id="PTHR31677">
    <property type="entry name" value="AP2 DOMAIN CLASS TRANSCRIPTION FACTOR"/>
    <property type="match status" value="1"/>
</dbReference>
<dbReference type="RefSeq" id="XP_027192650.1">
    <property type="nucleotide sequence ID" value="XM_027336849.1"/>
</dbReference>
<dbReference type="GO" id="GO:0003700">
    <property type="term" value="F:DNA-binding transcription factor activity"/>
    <property type="evidence" value="ECO:0007669"/>
    <property type="project" value="InterPro"/>
</dbReference>
<comment type="subcellular location">
    <subcellularLocation>
        <location evidence="1">Nucleus</location>
    </subcellularLocation>
</comment>
<keyword evidence="4" id="KW-0238">DNA-binding</keyword>
<sequence length="280" mass="31835">MEQALRRLNGMSPTEHPNDHLTSYSAVPTNKTSGSPAGTIRYRGVRRRPWGRYAAEIRDPHSKERRWLGTFDTAEEAACAYDCAARAMRGTKARTNFLYHPEPTENQNRFHPFNIPQHLHVTNFNGADCFSPSSSSSTNFNPSLNNMVLFRDYLNNTCSYSNPFLVPSNFVQNKIDNVTISSSSASNFEKVSEEDIIIDDEESEIFPRESSGLLEEIVYKFMKNSKTTKSVSKFNNNNNNEKKVKTEISHSHDNMFPVMEGFGSVSYDHHEQGFSMWHAA</sequence>
<dbReference type="GO" id="GO:0003677">
    <property type="term" value="F:DNA binding"/>
    <property type="evidence" value="ECO:0007669"/>
    <property type="project" value="UniProtKB-KW"/>
</dbReference>
<dbReference type="PaxDb" id="3827-XP_004509782.1"/>
<keyword evidence="2" id="KW-0936">Ethylene signaling pathway</keyword>
<dbReference type="KEGG" id="cam:101499315"/>
<dbReference type="PROSITE" id="PS51032">
    <property type="entry name" value="AP2_ERF"/>
    <property type="match status" value="1"/>
</dbReference>
<evidence type="ECO:0000256" key="2">
    <source>
        <dbReference type="ARBA" id="ARBA00022745"/>
    </source>
</evidence>
<evidence type="ECO:0000313" key="10">
    <source>
        <dbReference type="RefSeq" id="XP_027192650.1"/>
    </source>
</evidence>
<reference evidence="10" key="2">
    <citation type="submission" date="2025-08" db="UniProtKB">
        <authorList>
            <consortium name="RefSeq"/>
        </authorList>
    </citation>
    <scope>IDENTIFICATION</scope>
    <source>
        <tissue evidence="10">Etiolated seedlings</tissue>
    </source>
</reference>
<dbReference type="InterPro" id="IPR036955">
    <property type="entry name" value="AP2/ERF_dom_sf"/>
</dbReference>
<dbReference type="CDD" id="cd00018">
    <property type="entry name" value="AP2"/>
    <property type="match status" value="1"/>
</dbReference>
<dbReference type="SUPFAM" id="SSF54171">
    <property type="entry name" value="DNA-binding domain"/>
    <property type="match status" value="1"/>
</dbReference>
<dbReference type="OrthoDB" id="1902708at2759"/>
<keyword evidence="6" id="KW-0539">Nucleus</keyword>
<evidence type="ECO:0000256" key="7">
    <source>
        <dbReference type="SAM" id="MobiDB-lite"/>
    </source>
</evidence>
<protein>
    <submittedName>
        <fullName evidence="10">Ethylene-responsive transcription factor ESR2-like</fullName>
    </submittedName>
</protein>
<dbReference type="FunFam" id="3.30.730.10:FF:000001">
    <property type="entry name" value="Ethylene-responsive transcription factor 2"/>
    <property type="match status" value="1"/>
</dbReference>
<feature type="region of interest" description="Disordered" evidence="7">
    <location>
        <begin position="1"/>
        <end position="39"/>
    </location>
</feature>
<dbReference type="GO" id="GO:0005634">
    <property type="term" value="C:nucleus"/>
    <property type="evidence" value="ECO:0007669"/>
    <property type="project" value="UniProtKB-SubCell"/>
</dbReference>
<evidence type="ECO:0000256" key="5">
    <source>
        <dbReference type="ARBA" id="ARBA00023163"/>
    </source>
</evidence>
<keyword evidence="5" id="KW-0804">Transcription</keyword>
<dbReference type="PRINTS" id="PR00367">
    <property type="entry name" value="ETHRSPELEMNT"/>
</dbReference>
<name>A0A3Q7YGQ5_CICAR</name>
<keyword evidence="9" id="KW-1185">Reference proteome</keyword>
<dbReference type="Pfam" id="PF00847">
    <property type="entry name" value="AP2"/>
    <property type="match status" value="1"/>
</dbReference>